<dbReference type="Gene3D" id="1.10.510.10">
    <property type="entry name" value="Transferase(Phosphotransferase) domain 1"/>
    <property type="match status" value="1"/>
</dbReference>
<evidence type="ECO:0000256" key="7">
    <source>
        <dbReference type="ARBA" id="ARBA00022840"/>
    </source>
</evidence>
<evidence type="ECO:0000256" key="12">
    <source>
        <dbReference type="SAM" id="MobiDB-lite"/>
    </source>
</evidence>
<dbReference type="EMBL" id="JARPMG010000001">
    <property type="protein sequence ID" value="KAJ8103812.1"/>
    <property type="molecule type" value="Genomic_DNA"/>
</dbReference>
<dbReference type="InterPro" id="IPR000719">
    <property type="entry name" value="Prot_kinase_dom"/>
</dbReference>
<feature type="domain" description="Protein kinase" evidence="13">
    <location>
        <begin position="51"/>
        <end position="336"/>
    </location>
</feature>
<feature type="region of interest" description="Disordered" evidence="12">
    <location>
        <begin position="358"/>
        <end position="394"/>
    </location>
</feature>
<dbReference type="RefSeq" id="XP_056047262.1">
    <property type="nucleotide sequence ID" value="XM_056191507.1"/>
</dbReference>
<dbReference type="SMART" id="SM00220">
    <property type="entry name" value="S_TKc"/>
    <property type="match status" value="1"/>
</dbReference>
<keyword evidence="7 10" id="KW-0067">ATP-binding</keyword>
<proteinExistence type="inferred from homology"/>
<sequence length="423" mass="48043">MSSSTAAESKASTAVVSLPSPIPELMTITNKPINASLYQGFLGSSTSVNQFEKLNRLGEGTYGVVHRVQDRRTDEIVALKAVRIFANEKRDGIPNTALREISLLRSLRHQNVIRVLEVAVGETQLDEVYMVMEYAEHDLADLIDYAQAKFSVSEVKCLMRQLFDGLEYIHKHGIIHRDIKMSNLLLTARGILKIADFGLARSHTDRPMTPGVVTIWYRSPELLFNTKNYSSAIDIWSAGCIMGELIRRKPLLPGDSEKQQIDLIVDLLGAPNERIWPGFRTLPLARHFRLHDLRPNTLDKVLRGQSRATIELVNELLTYDPDKRTTAKEALRHDYFEERPKALDPGLLPTFPELRRFDNASYRNGSPTRDDMSDDIESEPSIRVHGDKRKPKGTYAFEIDENELLLPLDGDGEKRRNTKRTKR</sequence>
<gene>
    <name evidence="14" type="ORF">POJ06DRAFT_7503</name>
</gene>
<dbReference type="PROSITE" id="PS00108">
    <property type="entry name" value="PROTEIN_KINASE_ST"/>
    <property type="match status" value="1"/>
</dbReference>
<dbReference type="Proteomes" id="UP001217417">
    <property type="component" value="Unassembled WGS sequence"/>
</dbReference>
<evidence type="ECO:0000256" key="4">
    <source>
        <dbReference type="ARBA" id="ARBA00022679"/>
    </source>
</evidence>
<dbReference type="InterPro" id="IPR011009">
    <property type="entry name" value="Kinase-like_dom_sf"/>
</dbReference>
<evidence type="ECO:0000256" key="11">
    <source>
        <dbReference type="RuleBase" id="RU000304"/>
    </source>
</evidence>
<dbReference type="FunFam" id="3.30.200.20:FF:000124">
    <property type="entry name" value="Cyclin-dependent kinase 4"/>
    <property type="match status" value="1"/>
</dbReference>
<dbReference type="GO" id="GO:0004693">
    <property type="term" value="F:cyclin-dependent protein serine/threonine kinase activity"/>
    <property type="evidence" value="ECO:0007669"/>
    <property type="project" value="UniProtKB-EC"/>
</dbReference>
<evidence type="ECO:0000256" key="2">
    <source>
        <dbReference type="ARBA" id="ARBA00012425"/>
    </source>
</evidence>
<dbReference type="GO" id="GO:0007346">
    <property type="term" value="P:regulation of mitotic cell cycle"/>
    <property type="evidence" value="ECO:0007669"/>
    <property type="project" value="TreeGrafter"/>
</dbReference>
<keyword evidence="15" id="KW-1185">Reference proteome</keyword>
<dbReference type="InterPro" id="IPR050108">
    <property type="entry name" value="CDK"/>
</dbReference>
<dbReference type="EC" id="2.7.11.22" evidence="2"/>
<comment type="similarity">
    <text evidence="1">Belongs to the protein kinase superfamily. CMGC Ser/Thr protein kinase family. CDC2/CDKX subfamily.</text>
</comment>
<comment type="catalytic activity">
    <reaction evidence="8">
        <text>L-threonyl-[protein] + ATP = O-phospho-L-threonyl-[protein] + ADP + H(+)</text>
        <dbReference type="Rhea" id="RHEA:46608"/>
        <dbReference type="Rhea" id="RHEA-COMP:11060"/>
        <dbReference type="Rhea" id="RHEA-COMP:11605"/>
        <dbReference type="ChEBI" id="CHEBI:15378"/>
        <dbReference type="ChEBI" id="CHEBI:30013"/>
        <dbReference type="ChEBI" id="CHEBI:30616"/>
        <dbReference type="ChEBI" id="CHEBI:61977"/>
        <dbReference type="ChEBI" id="CHEBI:456216"/>
        <dbReference type="EC" id="2.7.11.22"/>
    </reaction>
</comment>
<evidence type="ECO:0000259" key="13">
    <source>
        <dbReference type="PROSITE" id="PS50011"/>
    </source>
</evidence>
<evidence type="ECO:0000256" key="8">
    <source>
        <dbReference type="ARBA" id="ARBA00047811"/>
    </source>
</evidence>
<accession>A0AAD7QYJ2</accession>
<keyword evidence="6 14" id="KW-0418">Kinase</keyword>
<dbReference type="FunFam" id="1.10.510.10:FF:000624">
    <property type="entry name" value="Mitogen-activated protein kinase"/>
    <property type="match status" value="1"/>
</dbReference>
<evidence type="ECO:0000313" key="14">
    <source>
        <dbReference type="EMBL" id="KAJ8103812.1"/>
    </source>
</evidence>
<evidence type="ECO:0000256" key="5">
    <source>
        <dbReference type="ARBA" id="ARBA00022741"/>
    </source>
</evidence>
<dbReference type="InterPro" id="IPR017441">
    <property type="entry name" value="Protein_kinase_ATP_BS"/>
</dbReference>
<dbReference type="InterPro" id="IPR008271">
    <property type="entry name" value="Ser/Thr_kinase_AS"/>
</dbReference>
<feature type="binding site" evidence="10">
    <location>
        <position position="80"/>
    </location>
    <ligand>
        <name>ATP</name>
        <dbReference type="ChEBI" id="CHEBI:30616"/>
    </ligand>
</feature>
<comment type="caution">
    <text evidence="14">The sequence shown here is derived from an EMBL/GenBank/DDBJ whole genome shotgun (WGS) entry which is preliminary data.</text>
</comment>
<evidence type="ECO:0000256" key="10">
    <source>
        <dbReference type="PROSITE-ProRule" id="PRU10141"/>
    </source>
</evidence>
<comment type="catalytic activity">
    <reaction evidence="9">
        <text>L-seryl-[protein] + ATP = O-phospho-L-seryl-[protein] + ADP + H(+)</text>
        <dbReference type="Rhea" id="RHEA:17989"/>
        <dbReference type="Rhea" id="RHEA-COMP:9863"/>
        <dbReference type="Rhea" id="RHEA-COMP:11604"/>
        <dbReference type="ChEBI" id="CHEBI:15378"/>
        <dbReference type="ChEBI" id="CHEBI:29999"/>
        <dbReference type="ChEBI" id="CHEBI:30616"/>
        <dbReference type="ChEBI" id="CHEBI:83421"/>
        <dbReference type="ChEBI" id="CHEBI:456216"/>
        <dbReference type="EC" id="2.7.11.22"/>
    </reaction>
</comment>
<keyword evidence="3 11" id="KW-0723">Serine/threonine-protein kinase</keyword>
<dbReference type="GeneID" id="80886673"/>
<dbReference type="SUPFAM" id="SSF56112">
    <property type="entry name" value="Protein kinase-like (PK-like)"/>
    <property type="match status" value="1"/>
</dbReference>
<organism evidence="14 15">
    <name type="scientific">Lipomyces tetrasporus</name>
    <dbReference type="NCBI Taxonomy" id="54092"/>
    <lineage>
        <taxon>Eukaryota</taxon>
        <taxon>Fungi</taxon>
        <taxon>Dikarya</taxon>
        <taxon>Ascomycota</taxon>
        <taxon>Saccharomycotina</taxon>
        <taxon>Lipomycetes</taxon>
        <taxon>Lipomycetales</taxon>
        <taxon>Lipomycetaceae</taxon>
        <taxon>Lipomyces</taxon>
    </lineage>
</organism>
<dbReference type="Pfam" id="PF00069">
    <property type="entry name" value="Pkinase"/>
    <property type="match status" value="1"/>
</dbReference>
<dbReference type="PROSITE" id="PS00107">
    <property type="entry name" value="PROTEIN_KINASE_ATP"/>
    <property type="match status" value="1"/>
</dbReference>
<dbReference type="GO" id="GO:0005524">
    <property type="term" value="F:ATP binding"/>
    <property type="evidence" value="ECO:0007669"/>
    <property type="project" value="UniProtKB-UniRule"/>
</dbReference>
<evidence type="ECO:0000256" key="6">
    <source>
        <dbReference type="ARBA" id="ARBA00022777"/>
    </source>
</evidence>
<name>A0AAD7QYJ2_9ASCO</name>
<dbReference type="GO" id="GO:0005634">
    <property type="term" value="C:nucleus"/>
    <property type="evidence" value="ECO:0007669"/>
    <property type="project" value="TreeGrafter"/>
</dbReference>
<dbReference type="PROSITE" id="PS50011">
    <property type="entry name" value="PROTEIN_KINASE_DOM"/>
    <property type="match status" value="1"/>
</dbReference>
<dbReference type="AlphaFoldDB" id="A0AAD7QYJ2"/>
<evidence type="ECO:0000313" key="15">
    <source>
        <dbReference type="Proteomes" id="UP001217417"/>
    </source>
</evidence>
<dbReference type="PANTHER" id="PTHR24056">
    <property type="entry name" value="CELL DIVISION PROTEIN KINASE"/>
    <property type="match status" value="1"/>
</dbReference>
<evidence type="ECO:0000256" key="9">
    <source>
        <dbReference type="ARBA" id="ARBA00048367"/>
    </source>
</evidence>
<evidence type="ECO:0000256" key="1">
    <source>
        <dbReference type="ARBA" id="ARBA00006485"/>
    </source>
</evidence>
<dbReference type="PANTHER" id="PTHR24056:SF508">
    <property type="entry name" value="CYCLIN-DEPENDENT KINASE 10"/>
    <property type="match status" value="1"/>
</dbReference>
<keyword evidence="4" id="KW-0808">Transferase</keyword>
<protein>
    <recommendedName>
        <fullName evidence="2">cyclin-dependent kinase</fullName>
        <ecNumber evidence="2">2.7.11.22</ecNumber>
    </recommendedName>
</protein>
<keyword evidence="5 10" id="KW-0547">Nucleotide-binding</keyword>
<reference evidence="14" key="1">
    <citation type="submission" date="2023-03" db="EMBL/GenBank/DDBJ databases">
        <title>Near-Complete genome sequence of Lipomyces tetrasporous NRRL Y-64009, an oleaginous yeast capable of growing on lignocellulosic hydrolysates.</title>
        <authorList>
            <consortium name="Lawrence Berkeley National Laboratory"/>
            <person name="Jagtap S.S."/>
            <person name="Liu J.-J."/>
            <person name="Walukiewicz H.E."/>
            <person name="Pangilinan J."/>
            <person name="Lipzen A."/>
            <person name="Ahrendt S."/>
            <person name="Koriabine M."/>
            <person name="Cobaugh K."/>
            <person name="Salamov A."/>
            <person name="Yoshinaga Y."/>
            <person name="Ng V."/>
            <person name="Daum C."/>
            <person name="Grigoriev I.V."/>
            <person name="Slininger P.J."/>
            <person name="Dien B.S."/>
            <person name="Jin Y.-S."/>
            <person name="Rao C.V."/>
        </authorList>
    </citation>
    <scope>NUCLEOTIDE SEQUENCE</scope>
    <source>
        <strain evidence="14">NRRL Y-64009</strain>
    </source>
</reference>
<dbReference type="Gene3D" id="3.30.200.20">
    <property type="entry name" value="Phosphorylase Kinase, domain 1"/>
    <property type="match status" value="1"/>
</dbReference>
<evidence type="ECO:0000256" key="3">
    <source>
        <dbReference type="ARBA" id="ARBA00022527"/>
    </source>
</evidence>